<reference evidence="13" key="1">
    <citation type="journal article" date="2016" name="Insect Biochem. Mol. Biol.">
        <title>Multifaceted biological insights from a draft genome sequence of the tobacco hornworm moth, Manduca sexta.</title>
        <authorList>
            <person name="Kanost M.R."/>
            <person name="Arrese E.L."/>
            <person name="Cao X."/>
            <person name="Chen Y.R."/>
            <person name="Chellapilla S."/>
            <person name="Goldsmith M.R."/>
            <person name="Grosse-Wilde E."/>
            <person name="Heckel D.G."/>
            <person name="Herndon N."/>
            <person name="Jiang H."/>
            <person name="Papanicolaou A."/>
            <person name="Qu J."/>
            <person name="Soulages J.L."/>
            <person name="Vogel H."/>
            <person name="Walters J."/>
            <person name="Waterhouse R.M."/>
            <person name="Ahn S.J."/>
            <person name="Almeida F.C."/>
            <person name="An C."/>
            <person name="Aqrawi P."/>
            <person name="Bretschneider A."/>
            <person name="Bryant W.B."/>
            <person name="Bucks S."/>
            <person name="Chao H."/>
            <person name="Chevignon G."/>
            <person name="Christen J.M."/>
            <person name="Clarke D.F."/>
            <person name="Dittmer N.T."/>
            <person name="Ferguson L.C.F."/>
            <person name="Garavelou S."/>
            <person name="Gordon K.H.J."/>
            <person name="Gunaratna R.T."/>
            <person name="Han Y."/>
            <person name="Hauser F."/>
            <person name="He Y."/>
            <person name="Heidel-Fischer H."/>
            <person name="Hirsh A."/>
            <person name="Hu Y."/>
            <person name="Jiang H."/>
            <person name="Kalra D."/>
            <person name="Klinner C."/>
            <person name="Konig C."/>
            <person name="Kovar C."/>
            <person name="Kroll A.R."/>
            <person name="Kuwar S.S."/>
            <person name="Lee S.L."/>
            <person name="Lehman R."/>
            <person name="Li K."/>
            <person name="Li Z."/>
            <person name="Liang H."/>
            <person name="Lovelace S."/>
            <person name="Lu Z."/>
            <person name="Mansfield J.H."/>
            <person name="McCulloch K.J."/>
            <person name="Mathew T."/>
            <person name="Morton B."/>
            <person name="Muzny D.M."/>
            <person name="Neunemann D."/>
            <person name="Ongeri F."/>
            <person name="Pauchet Y."/>
            <person name="Pu L.L."/>
            <person name="Pyrousis I."/>
            <person name="Rao X.J."/>
            <person name="Redding A."/>
            <person name="Roesel C."/>
            <person name="Sanchez-Gracia A."/>
            <person name="Schaack S."/>
            <person name="Shukla A."/>
            <person name="Tetreau G."/>
            <person name="Wang Y."/>
            <person name="Xiong G.H."/>
            <person name="Traut W."/>
            <person name="Walsh T.K."/>
            <person name="Worley K.C."/>
            <person name="Wu D."/>
            <person name="Wu W."/>
            <person name="Wu Y.Q."/>
            <person name="Zhang X."/>
            <person name="Zou Z."/>
            <person name="Zucker H."/>
            <person name="Briscoe A.D."/>
            <person name="Burmester T."/>
            <person name="Clem R.J."/>
            <person name="Feyereisen R."/>
            <person name="Grimmelikhuijzen C.J.P."/>
            <person name="Hamodrakas S.J."/>
            <person name="Hansson B.S."/>
            <person name="Huguet E."/>
            <person name="Jermiin L.S."/>
            <person name="Lan Q."/>
            <person name="Lehman H.K."/>
            <person name="Lorenzen M."/>
            <person name="Merzendorfer H."/>
            <person name="Michalopoulos I."/>
            <person name="Morton D.B."/>
            <person name="Muthukrishnan S."/>
            <person name="Oakeshott J.G."/>
            <person name="Palmer W."/>
            <person name="Park Y."/>
            <person name="Passarelli A.L."/>
            <person name="Rozas J."/>
            <person name="Schwartz L.M."/>
            <person name="Smith W."/>
            <person name="Southgate A."/>
            <person name="Vilcinskas A."/>
            <person name="Vogt R."/>
            <person name="Wang P."/>
            <person name="Werren J."/>
            <person name="Yu X.Q."/>
            <person name="Zhou J.J."/>
            <person name="Brown S.J."/>
            <person name="Scherer S.E."/>
            <person name="Richards S."/>
            <person name="Blissard G.W."/>
        </authorList>
    </citation>
    <scope>NUCLEOTIDE SEQUENCE</scope>
</reference>
<reference evidence="13" key="2">
    <citation type="submission" date="2020-12" db="EMBL/GenBank/DDBJ databases">
        <authorList>
            <person name="Kanost M."/>
        </authorList>
    </citation>
    <scope>NUCLEOTIDE SEQUENCE</scope>
</reference>
<evidence type="ECO:0000313" key="14">
    <source>
        <dbReference type="Proteomes" id="UP000791440"/>
    </source>
</evidence>
<dbReference type="Pfam" id="PF01189">
    <property type="entry name" value="Methyltr_RsmB-F"/>
    <property type="match status" value="1"/>
</dbReference>
<accession>A0A921ZUB0</accession>
<evidence type="ECO:0000256" key="7">
    <source>
        <dbReference type="ARBA" id="ARBA00022946"/>
    </source>
</evidence>
<proteinExistence type="inferred from homology"/>
<keyword evidence="7" id="KW-0809">Transit peptide</keyword>
<keyword evidence="8" id="KW-0496">Mitochondrion</keyword>
<evidence type="ECO:0000256" key="11">
    <source>
        <dbReference type="PROSITE-ProRule" id="PRU01023"/>
    </source>
</evidence>
<dbReference type="EMBL" id="JH669137">
    <property type="protein sequence ID" value="KAG6464277.1"/>
    <property type="molecule type" value="Genomic_DNA"/>
</dbReference>
<evidence type="ECO:0000256" key="1">
    <source>
        <dbReference type="ARBA" id="ARBA00004173"/>
    </source>
</evidence>
<feature type="binding site" evidence="11">
    <location>
        <position position="1"/>
    </location>
    <ligand>
        <name>S-adenosyl-L-methionine</name>
        <dbReference type="ChEBI" id="CHEBI:59789"/>
    </ligand>
</feature>
<dbReference type="GO" id="GO:0005762">
    <property type="term" value="C:mitochondrial large ribosomal subunit"/>
    <property type="evidence" value="ECO:0007669"/>
    <property type="project" value="TreeGrafter"/>
</dbReference>
<name>A0A921ZUB0_MANSE</name>
<dbReference type="PANTHER" id="PTHR22808">
    <property type="entry name" value="NCL1 YEAST -RELATED NOL1/NOP2/FMU SUN DOMAIN-CONTAINING"/>
    <property type="match status" value="1"/>
</dbReference>
<dbReference type="GO" id="GO:0031167">
    <property type="term" value="P:rRNA methylation"/>
    <property type="evidence" value="ECO:0007669"/>
    <property type="project" value="TreeGrafter"/>
</dbReference>
<evidence type="ECO:0000256" key="6">
    <source>
        <dbReference type="ARBA" id="ARBA00022884"/>
    </source>
</evidence>
<dbReference type="GO" id="GO:0008173">
    <property type="term" value="F:RNA methyltransferase activity"/>
    <property type="evidence" value="ECO:0007669"/>
    <property type="project" value="InterPro"/>
</dbReference>
<evidence type="ECO:0000256" key="5">
    <source>
        <dbReference type="ARBA" id="ARBA00022691"/>
    </source>
</evidence>
<dbReference type="AlphaFoldDB" id="A0A921ZUB0"/>
<feature type="domain" description="SAM-dependent MTase RsmB/NOP-type" evidence="12">
    <location>
        <begin position="1"/>
        <end position="111"/>
    </location>
</feature>
<protein>
    <recommendedName>
        <fullName evidence="9">NOL1/NOP2/Sun domain family member 4</fullName>
    </recommendedName>
</protein>
<sequence>DRIKERLKIPEMQSALLTNALRLVKVGGTVVYSTCSLSPVQNDGVVHLSLKHAFESHGIVSTVKDMTSSFSGFSSTLKLGAGSAAPKYGQLVLPDVAANFGPTYIAKLVRVK</sequence>
<evidence type="ECO:0000256" key="9">
    <source>
        <dbReference type="ARBA" id="ARBA00042050"/>
    </source>
</evidence>
<keyword evidence="4 11" id="KW-0808">Transferase</keyword>
<feature type="non-terminal residue" evidence="13">
    <location>
        <position position="1"/>
    </location>
</feature>
<comment type="similarity">
    <text evidence="11">Belongs to the class I-like SAM-binding methyltransferase superfamily. RsmB/NOP family.</text>
</comment>
<evidence type="ECO:0000256" key="3">
    <source>
        <dbReference type="ARBA" id="ARBA00022603"/>
    </source>
</evidence>
<keyword evidence="5 11" id="KW-0949">S-adenosyl-L-methionine</keyword>
<evidence type="ECO:0000256" key="8">
    <source>
        <dbReference type="ARBA" id="ARBA00023128"/>
    </source>
</evidence>
<dbReference type="InterPro" id="IPR001678">
    <property type="entry name" value="MeTrfase_RsmB-F_NOP2_dom"/>
</dbReference>
<keyword evidence="3 11" id="KW-0489">Methyltransferase</keyword>
<keyword evidence="14" id="KW-1185">Reference proteome</keyword>
<dbReference type="PANTHER" id="PTHR22808:SF3">
    <property type="entry name" value="5-METHYLCYTOSINE RRNA METHYLTRANSFERASE NSUN4"/>
    <property type="match status" value="1"/>
</dbReference>
<dbReference type="Proteomes" id="UP000791440">
    <property type="component" value="Unassembled WGS sequence"/>
</dbReference>
<gene>
    <name evidence="13" type="ORF">O3G_MSEX014405</name>
</gene>
<feature type="active site" description="Nucleophile" evidence="11">
    <location>
        <position position="35"/>
    </location>
</feature>
<evidence type="ECO:0000256" key="4">
    <source>
        <dbReference type="ARBA" id="ARBA00022679"/>
    </source>
</evidence>
<dbReference type="InterPro" id="IPR023267">
    <property type="entry name" value="RCMT"/>
</dbReference>
<evidence type="ECO:0000259" key="12">
    <source>
        <dbReference type="PROSITE" id="PS51686"/>
    </source>
</evidence>
<evidence type="ECO:0000256" key="2">
    <source>
        <dbReference type="ARBA" id="ARBA00022552"/>
    </source>
</evidence>
<evidence type="ECO:0000313" key="13">
    <source>
        <dbReference type="EMBL" id="KAG6464277.1"/>
    </source>
</evidence>
<dbReference type="InterPro" id="IPR049560">
    <property type="entry name" value="MeTrfase_RsmB-F_NOP2_cat"/>
</dbReference>
<comment type="catalytic activity">
    <reaction evidence="10">
        <text>a cytidine in rRNA + S-adenosyl-L-methionine = a 5-methylcytidine in rRNA + S-adenosyl-L-homocysteine + H(+)</text>
        <dbReference type="Rhea" id="RHEA:61484"/>
        <dbReference type="Rhea" id="RHEA-COMP:15836"/>
        <dbReference type="Rhea" id="RHEA-COMP:15837"/>
        <dbReference type="ChEBI" id="CHEBI:15378"/>
        <dbReference type="ChEBI" id="CHEBI:57856"/>
        <dbReference type="ChEBI" id="CHEBI:59789"/>
        <dbReference type="ChEBI" id="CHEBI:74483"/>
        <dbReference type="ChEBI" id="CHEBI:82748"/>
    </reaction>
</comment>
<keyword evidence="2" id="KW-0698">rRNA processing</keyword>
<comment type="caution">
    <text evidence="11">Lacks conserved residue(s) required for the propagation of feature annotation.</text>
</comment>
<dbReference type="PROSITE" id="PS51686">
    <property type="entry name" value="SAM_MT_RSMB_NOP"/>
    <property type="match status" value="1"/>
</dbReference>
<comment type="subcellular location">
    <subcellularLocation>
        <location evidence="1">Mitochondrion</location>
    </subcellularLocation>
</comment>
<comment type="caution">
    <text evidence="13">The sequence shown here is derived from an EMBL/GenBank/DDBJ whole genome shotgun (WGS) entry which is preliminary data.</text>
</comment>
<organism evidence="13 14">
    <name type="scientific">Manduca sexta</name>
    <name type="common">Tobacco hawkmoth</name>
    <name type="synonym">Tobacco hornworm</name>
    <dbReference type="NCBI Taxonomy" id="7130"/>
    <lineage>
        <taxon>Eukaryota</taxon>
        <taxon>Metazoa</taxon>
        <taxon>Ecdysozoa</taxon>
        <taxon>Arthropoda</taxon>
        <taxon>Hexapoda</taxon>
        <taxon>Insecta</taxon>
        <taxon>Pterygota</taxon>
        <taxon>Neoptera</taxon>
        <taxon>Endopterygota</taxon>
        <taxon>Lepidoptera</taxon>
        <taxon>Glossata</taxon>
        <taxon>Ditrysia</taxon>
        <taxon>Bombycoidea</taxon>
        <taxon>Sphingidae</taxon>
        <taxon>Sphinginae</taxon>
        <taxon>Sphingini</taxon>
        <taxon>Manduca</taxon>
    </lineage>
</organism>
<evidence type="ECO:0000256" key="10">
    <source>
        <dbReference type="ARBA" id="ARBA00049302"/>
    </source>
</evidence>
<keyword evidence="6 11" id="KW-0694">RNA-binding</keyword>
<dbReference type="GO" id="GO:0003723">
    <property type="term" value="F:RNA binding"/>
    <property type="evidence" value="ECO:0007669"/>
    <property type="project" value="UniProtKB-UniRule"/>
</dbReference>